<evidence type="ECO:0000256" key="1">
    <source>
        <dbReference type="SAM" id="MobiDB-lite"/>
    </source>
</evidence>
<proteinExistence type="predicted"/>
<evidence type="ECO:0000313" key="2">
    <source>
        <dbReference type="EMBL" id="CAD0091866.1"/>
    </source>
</evidence>
<feature type="region of interest" description="Disordered" evidence="1">
    <location>
        <begin position="1"/>
        <end position="30"/>
    </location>
</feature>
<dbReference type="EMBL" id="CAIJEN010000013">
    <property type="protein sequence ID" value="CAD0091866.1"/>
    <property type="molecule type" value="Genomic_DNA"/>
</dbReference>
<accession>A0A9N8PEL8</accession>
<evidence type="ECO:0000313" key="3">
    <source>
        <dbReference type="Proteomes" id="UP000716446"/>
    </source>
</evidence>
<dbReference type="Proteomes" id="UP000716446">
    <property type="component" value="Unassembled WGS sequence"/>
</dbReference>
<comment type="caution">
    <text evidence="2">The sequence shown here is derived from an EMBL/GenBank/DDBJ whole genome shotgun (WGS) entry which is preliminary data.</text>
</comment>
<reference evidence="2" key="1">
    <citation type="submission" date="2020-06" db="EMBL/GenBank/DDBJ databases">
        <authorList>
            <person name="Onetto C."/>
        </authorList>
    </citation>
    <scope>NUCLEOTIDE SEQUENCE</scope>
</reference>
<organism evidence="2 3">
    <name type="scientific">Aureobasidium vineae</name>
    <dbReference type="NCBI Taxonomy" id="2773715"/>
    <lineage>
        <taxon>Eukaryota</taxon>
        <taxon>Fungi</taxon>
        <taxon>Dikarya</taxon>
        <taxon>Ascomycota</taxon>
        <taxon>Pezizomycotina</taxon>
        <taxon>Dothideomycetes</taxon>
        <taxon>Dothideomycetidae</taxon>
        <taxon>Dothideales</taxon>
        <taxon>Saccotheciaceae</taxon>
        <taxon>Aureobasidium</taxon>
    </lineage>
</organism>
<name>A0A9N8PEL8_9PEZI</name>
<dbReference type="AlphaFoldDB" id="A0A9N8PEL8"/>
<gene>
    <name evidence="2" type="ORF">AWRI4619_LOCUS6909</name>
</gene>
<protein>
    <submittedName>
        <fullName evidence="2">Uncharacterized protein</fullName>
    </submittedName>
</protein>
<sequence length="202" mass="22490">MPPKRRTRDDDAYGSEGNSDVSPAPAKRVRVSKKQLQFNNSIAASAPGLHTLESLLALSHDELAKHALDLQNQLSALQQGGSGSSGEVWSEEKIAERAKKTRDVCAAEIKKQMKWQPSCKGSTKWSYTGIVPHEDVFYKLFGFEKSKKPWKQKAIDTVDLEQYIGDISAPIRYNTLNLTGNSVKVHWDQDENTLKLTGTYGL</sequence>
<keyword evidence="3" id="KW-1185">Reference proteome</keyword>